<sequence length="105" mass="12157">MVDQRLFFRCVYRYAWGAPPRWDHVRQPYFNVLQVDVPAEKQFLLRVFQRGWGGGDPRGRLESCVPETLSHRRQVEFGVECAAGHYFETPAHRVAGPALDGVERL</sequence>
<evidence type="ECO:0000313" key="1">
    <source>
        <dbReference type="EMBL" id="OOF90630.1"/>
    </source>
</evidence>
<proteinExistence type="predicted"/>
<gene>
    <name evidence="1" type="ORF">ASPCADRAFT_10357</name>
</gene>
<reference evidence="2" key="1">
    <citation type="journal article" date="2017" name="Genome Biol.">
        <title>Comparative genomics reveals high biological diversity and specific adaptations in the industrially and medically important fungal genus Aspergillus.</title>
        <authorList>
            <person name="de Vries R.P."/>
            <person name="Riley R."/>
            <person name="Wiebenga A."/>
            <person name="Aguilar-Osorio G."/>
            <person name="Amillis S."/>
            <person name="Uchima C.A."/>
            <person name="Anderluh G."/>
            <person name="Asadollahi M."/>
            <person name="Askin M."/>
            <person name="Barry K."/>
            <person name="Battaglia E."/>
            <person name="Bayram O."/>
            <person name="Benocci T."/>
            <person name="Braus-Stromeyer S.A."/>
            <person name="Caldana C."/>
            <person name="Canovas D."/>
            <person name="Cerqueira G.C."/>
            <person name="Chen F."/>
            <person name="Chen W."/>
            <person name="Choi C."/>
            <person name="Clum A."/>
            <person name="Dos Santos R.A."/>
            <person name="Damasio A.R."/>
            <person name="Diallinas G."/>
            <person name="Emri T."/>
            <person name="Fekete E."/>
            <person name="Flipphi M."/>
            <person name="Freyberg S."/>
            <person name="Gallo A."/>
            <person name="Gournas C."/>
            <person name="Habgood R."/>
            <person name="Hainaut M."/>
            <person name="Harispe M.L."/>
            <person name="Henrissat B."/>
            <person name="Hilden K.S."/>
            <person name="Hope R."/>
            <person name="Hossain A."/>
            <person name="Karabika E."/>
            <person name="Karaffa L."/>
            <person name="Karanyi Z."/>
            <person name="Krasevec N."/>
            <person name="Kuo A."/>
            <person name="Kusch H."/>
            <person name="LaButti K."/>
            <person name="Lagendijk E.L."/>
            <person name="Lapidus A."/>
            <person name="Levasseur A."/>
            <person name="Lindquist E."/>
            <person name="Lipzen A."/>
            <person name="Logrieco A.F."/>
            <person name="MacCabe A."/>
            <person name="Maekelae M.R."/>
            <person name="Malavazi I."/>
            <person name="Melin P."/>
            <person name="Meyer V."/>
            <person name="Mielnichuk N."/>
            <person name="Miskei M."/>
            <person name="Molnar A.P."/>
            <person name="Mule G."/>
            <person name="Ngan C.Y."/>
            <person name="Orejas M."/>
            <person name="Orosz E."/>
            <person name="Ouedraogo J.P."/>
            <person name="Overkamp K.M."/>
            <person name="Park H.-S."/>
            <person name="Perrone G."/>
            <person name="Piumi F."/>
            <person name="Punt P.J."/>
            <person name="Ram A.F."/>
            <person name="Ramon A."/>
            <person name="Rauscher S."/>
            <person name="Record E."/>
            <person name="Riano-Pachon D.M."/>
            <person name="Robert V."/>
            <person name="Roehrig J."/>
            <person name="Ruller R."/>
            <person name="Salamov A."/>
            <person name="Salih N.S."/>
            <person name="Samson R.A."/>
            <person name="Sandor E."/>
            <person name="Sanguinetti M."/>
            <person name="Schuetze T."/>
            <person name="Sepcic K."/>
            <person name="Shelest E."/>
            <person name="Sherlock G."/>
            <person name="Sophianopoulou V."/>
            <person name="Squina F.M."/>
            <person name="Sun H."/>
            <person name="Susca A."/>
            <person name="Todd R.B."/>
            <person name="Tsang A."/>
            <person name="Unkles S.E."/>
            <person name="van de Wiele N."/>
            <person name="van Rossen-Uffink D."/>
            <person name="Oliveira J.V."/>
            <person name="Vesth T.C."/>
            <person name="Visser J."/>
            <person name="Yu J.-H."/>
            <person name="Zhou M."/>
            <person name="Andersen M.R."/>
            <person name="Archer D.B."/>
            <person name="Baker S.E."/>
            <person name="Benoit I."/>
            <person name="Brakhage A.A."/>
            <person name="Braus G.H."/>
            <person name="Fischer R."/>
            <person name="Frisvad J.C."/>
            <person name="Goldman G.H."/>
            <person name="Houbraken J."/>
            <person name="Oakley B."/>
            <person name="Pocsi I."/>
            <person name="Scazzocchio C."/>
            <person name="Seiboth B."/>
            <person name="vanKuyk P.A."/>
            <person name="Wortman J."/>
            <person name="Dyer P.S."/>
            <person name="Grigoriev I.V."/>
        </authorList>
    </citation>
    <scope>NUCLEOTIDE SEQUENCE [LARGE SCALE GENOMIC DNA]</scope>
    <source>
        <strain evidence="2">ITEM 5010</strain>
    </source>
</reference>
<dbReference type="Proteomes" id="UP000188318">
    <property type="component" value="Unassembled WGS sequence"/>
</dbReference>
<protein>
    <submittedName>
        <fullName evidence="1">Uncharacterized protein</fullName>
    </submittedName>
</protein>
<dbReference type="VEuPathDB" id="FungiDB:ASPCADRAFT_10357"/>
<dbReference type="AlphaFoldDB" id="A0A1R3R842"/>
<organism evidence="1 2">
    <name type="scientific">Aspergillus carbonarius (strain ITEM 5010)</name>
    <dbReference type="NCBI Taxonomy" id="602072"/>
    <lineage>
        <taxon>Eukaryota</taxon>
        <taxon>Fungi</taxon>
        <taxon>Dikarya</taxon>
        <taxon>Ascomycota</taxon>
        <taxon>Pezizomycotina</taxon>
        <taxon>Eurotiomycetes</taxon>
        <taxon>Eurotiomycetidae</taxon>
        <taxon>Eurotiales</taxon>
        <taxon>Aspergillaceae</taxon>
        <taxon>Aspergillus</taxon>
        <taxon>Aspergillus subgen. Circumdati</taxon>
    </lineage>
</organism>
<evidence type="ECO:0000313" key="2">
    <source>
        <dbReference type="Proteomes" id="UP000188318"/>
    </source>
</evidence>
<name>A0A1R3R842_ASPC5</name>
<dbReference type="EMBL" id="KV907515">
    <property type="protein sequence ID" value="OOF90630.1"/>
    <property type="molecule type" value="Genomic_DNA"/>
</dbReference>
<accession>A0A1R3R842</accession>
<keyword evidence="2" id="KW-1185">Reference proteome</keyword>